<feature type="region of interest" description="Disordered" evidence="1">
    <location>
        <begin position="1"/>
        <end position="49"/>
    </location>
</feature>
<name>A0A6J1JZ13_CUCMA</name>
<accession>A0A6J1JZ13</accession>
<organism evidence="3 4">
    <name type="scientific">Cucurbita maxima</name>
    <name type="common">Pumpkin</name>
    <name type="synonym">Winter squash</name>
    <dbReference type="NCBI Taxonomy" id="3661"/>
    <lineage>
        <taxon>Eukaryota</taxon>
        <taxon>Viridiplantae</taxon>
        <taxon>Streptophyta</taxon>
        <taxon>Embryophyta</taxon>
        <taxon>Tracheophyta</taxon>
        <taxon>Spermatophyta</taxon>
        <taxon>Magnoliopsida</taxon>
        <taxon>eudicotyledons</taxon>
        <taxon>Gunneridae</taxon>
        <taxon>Pentapetalae</taxon>
        <taxon>rosids</taxon>
        <taxon>fabids</taxon>
        <taxon>Cucurbitales</taxon>
        <taxon>Cucurbitaceae</taxon>
        <taxon>Cucurbiteae</taxon>
        <taxon>Cucurbita</taxon>
    </lineage>
</organism>
<dbReference type="GeneID" id="111491006"/>
<dbReference type="KEGG" id="cmax:111491006"/>
<dbReference type="AlphaFoldDB" id="A0A6J1JZ13"/>
<dbReference type="RefSeq" id="XP_022995482.1">
    <property type="nucleotide sequence ID" value="XM_023139714.1"/>
</dbReference>
<feature type="transmembrane region" description="Helical" evidence="2">
    <location>
        <begin position="72"/>
        <end position="90"/>
    </location>
</feature>
<sequence length="158" mass="17654">MQRQSLGSPVSKLHGHGAGAKSDAVPADDQKRNKHSPSSSLILNYDGQDDDKASKSFRFSFPTPSPQRQEKFVHAIPILTIICFLILYIFSHSPSQSDLAQFHGFKRPSEHLEIKAEGDELIVPKKGNILAIQSLRNLKEIEKSHSLRSRAPRKLADF</sequence>
<keyword evidence="2" id="KW-0472">Membrane</keyword>
<reference evidence="4" key="1">
    <citation type="submission" date="2025-08" db="UniProtKB">
        <authorList>
            <consortium name="RefSeq"/>
        </authorList>
    </citation>
    <scope>IDENTIFICATION</scope>
    <source>
        <tissue evidence="4">Young leaves</tissue>
    </source>
</reference>
<dbReference type="PANTHER" id="PTHR35297:SF2">
    <property type="entry name" value="PROTEIN, PUTATIVE-RELATED"/>
    <property type="match status" value="1"/>
</dbReference>
<dbReference type="PANTHER" id="PTHR35297">
    <property type="entry name" value="PROTEIN, PUTATIVE-RELATED"/>
    <property type="match status" value="1"/>
</dbReference>
<evidence type="ECO:0000313" key="4">
    <source>
        <dbReference type="RefSeq" id="XP_022995482.1"/>
    </source>
</evidence>
<keyword evidence="2" id="KW-0812">Transmembrane</keyword>
<gene>
    <name evidence="4" type="primary">LOC111491006</name>
</gene>
<evidence type="ECO:0000256" key="2">
    <source>
        <dbReference type="SAM" id="Phobius"/>
    </source>
</evidence>
<protein>
    <submittedName>
        <fullName evidence="4">Uncharacterized protein LOC111491006</fullName>
    </submittedName>
</protein>
<evidence type="ECO:0000256" key="1">
    <source>
        <dbReference type="SAM" id="MobiDB-lite"/>
    </source>
</evidence>
<keyword evidence="3" id="KW-1185">Reference proteome</keyword>
<keyword evidence="2" id="KW-1133">Transmembrane helix</keyword>
<evidence type="ECO:0000313" key="3">
    <source>
        <dbReference type="Proteomes" id="UP000504608"/>
    </source>
</evidence>
<proteinExistence type="predicted"/>
<dbReference type="Proteomes" id="UP000504608">
    <property type="component" value="Unplaced"/>
</dbReference>